<keyword evidence="2" id="KW-1185">Reference proteome</keyword>
<gene>
    <name evidence="1" type="ORF">BN1012_Phect1649</name>
</gene>
<dbReference type="EMBL" id="HG966617">
    <property type="protein sequence ID" value="CDO59863.1"/>
    <property type="molecule type" value="Genomic_DNA"/>
</dbReference>
<name>X5M8Y8_9HYPH</name>
<dbReference type="AlphaFoldDB" id="X5M8Y8"/>
<dbReference type="KEGG" id="pect:BN1012_Phect1649"/>
<dbReference type="Proteomes" id="UP000032160">
    <property type="component" value="Chromosome I"/>
</dbReference>
<protein>
    <submittedName>
        <fullName evidence="1">Uncharacterized protein</fullName>
    </submittedName>
</protein>
<accession>X5M8Y8</accession>
<organism evidence="1 2">
    <name type="scientific">Candidatus Phaeomarinibacter ectocarpi</name>
    <dbReference type="NCBI Taxonomy" id="1458461"/>
    <lineage>
        <taxon>Bacteria</taxon>
        <taxon>Pseudomonadati</taxon>
        <taxon>Pseudomonadota</taxon>
        <taxon>Alphaproteobacteria</taxon>
        <taxon>Hyphomicrobiales</taxon>
        <taxon>Parvibaculaceae</taxon>
        <taxon>Candidatus Phaeomarinibacter</taxon>
    </lineage>
</organism>
<reference evidence="1 2" key="1">
    <citation type="journal article" date="2014" name="Front. Genet.">
        <title>Genome and metabolic network of "Candidatus Phaeomarinobacter ectocarpi" Ec32, a new candidate genus of Alphaproteobacteria frequently associated with brown algae.</title>
        <authorList>
            <person name="Dittami S.M."/>
            <person name="Barbeyron T."/>
            <person name="Boyen C."/>
            <person name="Cambefort J."/>
            <person name="Collet G."/>
            <person name="Delage L."/>
            <person name="Gobet A."/>
            <person name="Groisillier A."/>
            <person name="Leblanc C."/>
            <person name="Michel G."/>
            <person name="Scornet D."/>
            <person name="Siegel A."/>
            <person name="Tapia J.E."/>
            <person name="Tonon T."/>
        </authorList>
    </citation>
    <scope>NUCLEOTIDE SEQUENCE [LARGE SCALE GENOMIC DNA]</scope>
    <source>
        <strain evidence="1 2">Ec32</strain>
    </source>
</reference>
<evidence type="ECO:0000313" key="1">
    <source>
        <dbReference type="EMBL" id="CDO59863.1"/>
    </source>
</evidence>
<proteinExistence type="predicted"/>
<sequence>MTDIVIRFTKDHIEDTIEPADFMALSIEVLADLRNNSQKIGYGVSDYYNAIIFNEGGKVIFVGGKGVVWDRDLDSYQKYSSEDFHYFEVGLDEMVFSICKFMVQLQSSLALAEQIDRRAD</sequence>
<evidence type="ECO:0000313" key="2">
    <source>
        <dbReference type="Proteomes" id="UP000032160"/>
    </source>
</evidence>
<dbReference type="HOGENOM" id="CLU_2045424_0_0_5"/>